<dbReference type="InterPro" id="IPR041578">
    <property type="entry name" value="PIN_8"/>
</dbReference>
<accession>A0A0M6YGY9</accession>
<feature type="domain" description="PIN like" evidence="1">
    <location>
        <begin position="24"/>
        <end position="263"/>
    </location>
</feature>
<evidence type="ECO:0000313" key="3">
    <source>
        <dbReference type="Proteomes" id="UP000049222"/>
    </source>
</evidence>
<sequence length="469" mass="54459">MKGLFPQYDPGSPTDFKRVWDEALFVFDTNVLLNLYRYHSSTRDQLLDAIGKLSDRIWIPHHVALEFQRKRLIVIADQNKRFSEVRNLISKTQEKIQSDLGELQLERRHSLIDPAPLIEGISQVAENFLEKLNVIEGNQQTLNGKDTLKEKIEQLFENRVGSPMPNQESVEALYKKAENRYAKEIPPGYLDQNKSKDGLDHFIHGGIEYKSRYGDYLIWHQILEYAKQNDTETLVFVTDDAKDDWWLKIKMDGPKTIGPRPELVEEALLEGNISSFHMYKPEGFLRHTKDHLKAEVSKETLDEVRNVSRVRVEGARSANKAFQRHEIVERSVYHWLRNRFESIEPNFGSGFPDFTAKIKTKTIGFEVKIVLDPKRTLNSYRRLLEKAHYEVRAGPFDMITFVWVTLDEMAAKKLYDRLLHTTIGEKTRKVRNLIGVVDLEEEDPSFTMVVDFSMGDTFDESPPPEDIFG</sequence>
<gene>
    <name evidence="2" type="ORF">JDO7802_00768</name>
</gene>
<proteinExistence type="predicted"/>
<evidence type="ECO:0000259" key="1">
    <source>
        <dbReference type="Pfam" id="PF18476"/>
    </source>
</evidence>
<dbReference type="RefSeq" id="WP_144430502.1">
    <property type="nucleotide sequence ID" value="NZ_CXSU01000005.1"/>
</dbReference>
<dbReference type="AlphaFoldDB" id="A0A0M6YGY9"/>
<evidence type="ECO:0000313" key="2">
    <source>
        <dbReference type="EMBL" id="CTQ48763.1"/>
    </source>
</evidence>
<protein>
    <recommendedName>
        <fullName evidence="1">PIN like domain-containing protein</fullName>
    </recommendedName>
</protein>
<dbReference type="OrthoDB" id="9182727at2"/>
<name>A0A0M6YGY9_9RHOB</name>
<dbReference type="EMBL" id="CXSU01000005">
    <property type="protein sequence ID" value="CTQ48763.1"/>
    <property type="molecule type" value="Genomic_DNA"/>
</dbReference>
<reference evidence="2 3" key="1">
    <citation type="submission" date="2015-07" db="EMBL/GenBank/DDBJ databases">
        <authorList>
            <person name="Noorani M."/>
        </authorList>
    </citation>
    <scope>NUCLEOTIDE SEQUENCE [LARGE SCALE GENOMIC DNA]</scope>
    <source>
        <strain evidence="2 3">CECT 7802</strain>
    </source>
</reference>
<keyword evidence="3" id="KW-1185">Reference proteome</keyword>
<dbReference type="STRING" id="420998.JDO7802_00768"/>
<dbReference type="Proteomes" id="UP000049222">
    <property type="component" value="Unassembled WGS sequence"/>
</dbReference>
<dbReference type="Pfam" id="PF18476">
    <property type="entry name" value="PIN_8"/>
    <property type="match status" value="1"/>
</dbReference>
<organism evidence="2 3">
    <name type="scientific">Jannaschia donghaensis</name>
    <dbReference type="NCBI Taxonomy" id="420998"/>
    <lineage>
        <taxon>Bacteria</taxon>
        <taxon>Pseudomonadati</taxon>
        <taxon>Pseudomonadota</taxon>
        <taxon>Alphaproteobacteria</taxon>
        <taxon>Rhodobacterales</taxon>
        <taxon>Roseobacteraceae</taxon>
        <taxon>Jannaschia</taxon>
    </lineage>
</organism>